<dbReference type="InterPro" id="IPR001005">
    <property type="entry name" value="SANT/Myb"/>
</dbReference>
<dbReference type="InterPro" id="IPR009057">
    <property type="entry name" value="Homeodomain-like_sf"/>
</dbReference>
<organism evidence="7 8">
    <name type="scientific">Lithospermum erythrorhizon</name>
    <name type="common">Purple gromwell</name>
    <name type="synonym">Lithospermum officinale var. erythrorhizon</name>
    <dbReference type="NCBI Taxonomy" id="34254"/>
    <lineage>
        <taxon>Eukaryota</taxon>
        <taxon>Viridiplantae</taxon>
        <taxon>Streptophyta</taxon>
        <taxon>Embryophyta</taxon>
        <taxon>Tracheophyta</taxon>
        <taxon>Spermatophyta</taxon>
        <taxon>Magnoliopsida</taxon>
        <taxon>eudicotyledons</taxon>
        <taxon>Gunneridae</taxon>
        <taxon>Pentapetalae</taxon>
        <taxon>asterids</taxon>
        <taxon>lamiids</taxon>
        <taxon>Boraginales</taxon>
        <taxon>Boraginaceae</taxon>
        <taxon>Boraginoideae</taxon>
        <taxon>Lithospermeae</taxon>
        <taxon>Lithospermum</taxon>
    </lineage>
</organism>
<comment type="caution">
    <text evidence="7">The sequence shown here is derived from an EMBL/GenBank/DDBJ whole genome shotgun (WGS) entry which is preliminary data.</text>
</comment>
<dbReference type="SUPFAM" id="SSF46689">
    <property type="entry name" value="Homeodomain-like"/>
    <property type="match status" value="1"/>
</dbReference>
<dbReference type="EMBL" id="BAABME010020481">
    <property type="protein sequence ID" value="GAA0160537.1"/>
    <property type="molecule type" value="Genomic_DNA"/>
</dbReference>
<evidence type="ECO:0000256" key="1">
    <source>
        <dbReference type="ARBA" id="ARBA00004123"/>
    </source>
</evidence>
<keyword evidence="3" id="KW-0805">Transcription regulation</keyword>
<comment type="subcellular location">
    <subcellularLocation>
        <location evidence="1">Nucleus</location>
    </subcellularLocation>
</comment>
<keyword evidence="5" id="KW-0539">Nucleus</keyword>
<dbReference type="Pfam" id="PF23082">
    <property type="entry name" value="Myb_DNA-binding_2"/>
    <property type="match status" value="1"/>
</dbReference>
<evidence type="ECO:0000256" key="4">
    <source>
        <dbReference type="ARBA" id="ARBA00023163"/>
    </source>
</evidence>
<dbReference type="GO" id="GO:0048262">
    <property type="term" value="P:determination of dorsal/ventral asymmetry"/>
    <property type="evidence" value="ECO:0007669"/>
    <property type="project" value="UniProtKB-ARBA"/>
</dbReference>
<evidence type="ECO:0000313" key="7">
    <source>
        <dbReference type="EMBL" id="GAA0160537.1"/>
    </source>
</evidence>
<dbReference type="Proteomes" id="UP001454036">
    <property type="component" value="Unassembled WGS sequence"/>
</dbReference>
<feature type="domain" description="Myb-like" evidence="6">
    <location>
        <begin position="14"/>
        <end position="67"/>
    </location>
</feature>
<proteinExistence type="predicted"/>
<sequence>MATSSTRRNINNGTLSAWTAQQNELFEKAIAKFDKDTPERWQNVAIAVGGGKTAEDVKRHYGILVEDLKRIESGHVPLPTYTTIPGLDEQQRYGGSLMMRYSS</sequence>
<name>A0AAV3Q902_LITER</name>
<keyword evidence="8" id="KW-1185">Reference proteome</keyword>
<evidence type="ECO:0000256" key="3">
    <source>
        <dbReference type="ARBA" id="ARBA00023015"/>
    </source>
</evidence>
<keyword evidence="2" id="KW-0217">Developmental protein</keyword>
<keyword evidence="7" id="KW-0238">DNA-binding</keyword>
<evidence type="ECO:0000313" key="8">
    <source>
        <dbReference type="Proteomes" id="UP001454036"/>
    </source>
</evidence>
<dbReference type="InterPro" id="IPR044636">
    <property type="entry name" value="RADIALIS-like"/>
</dbReference>
<keyword evidence="4" id="KW-0804">Transcription</keyword>
<dbReference type="PANTHER" id="PTHR43952:SF75">
    <property type="entry name" value="PROTEIN RADIALIS-LIKE 6"/>
    <property type="match status" value="1"/>
</dbReference>
<dbReference type="GO" id="GO:0003677">
    <property type="term" value="F:DNA binding"/>
    <property type="evidence" value="ECO:0007669"/>
    <property type="project" value="UniProtKB-KW"/>
</dbReference>
<evidence type="ECO:0000256" key="2">
    <source>
        <dbReference type="ARBA" id="ARBA00022473"/>
    </source>
</evidence>
<dbReference type="CDD" id="cd00167">
    <property type="entry name" value="SANT"/>
    <property type="match status" value="1"/>
</dbReference>
<evidence type="ECO:0000259" key="6">
    <source>
        <dbReference type="SMART" id="SM00717"/>
    </source>
</evidence>
<dbReference type="GO" id="GO:0003700">
    <property type="term" value="F:DNA-binding transcription factor activity"/>
    <property type="evidence" value="ECO:0007669"/>
    <property type="project" value="InterPro"/>
</dbReference>
<accession>A0AAV3Q902</accession>
<dbReference type="PANTHER" id="PTHR43952">
    <property type="entry name" value="MYB FAMILY TRANSCRIPTION FACTOR-RELATED"/>
    <property type="match status" value="1"/>
</dbReference>
<protein>
    <submittedName>
        <fullName evidence="7">DNA-binding transcription factor</fullName>
    </submittedName>
</protein>
<dbReference type="Gene3D" id="1.10.10.60">
    <property type="entry name" value="Homeodomain-like"/>
    <property type="match status" value="1"/>
</dbReference>
<evidence type="ECO:0000256" key="5">
    <source>
        <dbReference type="ARBA" id="ARBA00023242"/>
    </source>
</evidence>
<dbReference type="SMART" id="SM00717">
    <property type="entry name" value="SANT"/>
    <property type="match status" value="1"/>
</dbReference>
<dbReference type="AlphaFoldDB" id="A0AAV3Q902"/>
<dbReference type="FunFam" id="1.10.10.60:FF:000154">
    <property type="entry name" value="Transcription factor SRM1"/>
    <property type="match status" value="1"/>
</dbReference>
<gene>
    <name evidence="7" type="ORF">LIER_39056</name>
</gene>
<reference evidence="7 8" key="1">
    <citation type="submission" date="2024-01" db="EMBL/GenBank/DDBJ databases">
        <title>The complete chloroplast genome sequence of Lithospermum erythrorhizon: insights into the phylogenetic relationship among Boraginaceae species and the maternal lineages of purple gromwells.</title>
        <authorList>
            <person name="Okada T."/>
            <person name="Watanabe K."/>
        </authorList>
    </citation>
    <scope>NUCLEOTIDE SEQUENCE [LARGE SCALE GENOMIC DNA]</scope>
</reference>
<dbReference type="GO" id="GO:0005634">
    <property type="term" value="C:nucleus"/>
    <property type="evidence" value="ECO:0007669"/>
    <property type="project" value="UniProtKB-SubCell"/>
</dbReference>
<dbReference type="GO" id="GO:0009908">
    <property type="term" value="P:flower development"/>
    <property type="evidence" value="ECO:0007669"/>
    <property type="project" value="UniProtKB-ARBA"/>
</dbReference>